<name>A0A2R6WK27_MARPO</name>
<keyword evidence="3" id="KW-1185">Reference proteome</keyword>
<evidence type="ECO:0000313" key="3">
    <source>
        <dbReference type="Proteomes" id="UP000244005"/>
    </source>
</evidence>
<dbReference type="Gramene" id="Mp2g15580.1">
    <property type="protein sequence ID" value="Mp2g15580.1.cds1"/>
    <property type="gene ID" value="Mp2g15580"/>
</dbReference>
<feature type="region of interest" description="Disordered" evidence="1">
    <location>
        <begin position="126"/>
        <end position="189"/>
    </location>
</feature>
<accession>A0A2R6WK27</accession>
<dbReference type="EMBL" id="KZ772754">
    <property type="protein sequence ID" value="PTQ34216.1"/>
    <property type="molecule type" value="Genomic_DNA"/>
</dbReference>
<feature type="region of interest" description="Disordered" evidence="1">
    <location>
        <begin position="23"/>
        <end position="42"/>
    </location>
</feature>
<gene>
    <name evidence="2" type="ORF">MARPO_0082s0055</name>
</gene>
<sequence length="286" mass="31150">MRHGMEGRSTYREQPNYARGSSLFTAHSNHSHDDHRPLSTHKARRSVWPRLASSRLLAPGLSACPTSCSSLRPDHALGRFPCRTLSATRARRPRPPNRLARQKILYSNLFCSIARCPSPDAAALINPALRSPSPPPLHSPAPRRTSGRGAPRDPLPLQGFAYVLPRTPYPVPRSEPRSGPARPGPVRPGQLVPLSSAGSHAATLPCPRRTTVLPGNAPPGFTLSRIFGLSSGLSARSQRLDRISEFCSFLNAGRRNATTARTVFETDNGAREYHCQGVINMTLRAS</sequence>
<proteinExistence type="predicted"/>
<evidence type="ECO:0000256" key="1">
    <source>
        <dbReference type="SAM" id="MobiDB-lite"/>
    </source>
</evidence>
<reference evidence="3" key="1">
    <citation type="journal article" date="2017" name="Cell">
        <title>Insights into land plant evolution garnered from the Marchantia polymorpha genome.</title>
        <authorList>
            <person name="Bowman J.L."/>
            <person name="Kohchi T."/>
            <person name="Yamato K.T."/>
            <person name="Jenkins J."/>
            <person name="Shu S."/>
            <person name="Ishizaki K."/>
            <person name="Yamaoka S."/>
            <person name="Nishihama R."/>
            <person name="Nakamura Y."/>
            <person name="Berger F."/>
            <person name="Adam C."/>
            <person name="Aki S.S."/>
            <person name="Althoff F."/>
            <person name="Araki T."/>
            <person name="Arteaga-Vazquez M.A."/>
            <person name="Balasubrmanian S."/>
            <person name="Barry K."/>
            <person name="Bauer D."/>
            <person name="Boehm C.R."/>
            <person name="Briginshaw L."/>
            <person name="Caballero-Perez J."/>
            <person name="Catarino B."/>
            <person name="Chen F."/>
            <person name="Chiyoda S."/>
            <person name="Chovatia M."/>
            <person name="Davies K.M."/>
            <person name="Delmans M."/>
            <person name="Demura T."/>
            <person name="Dierschke T."/>
            <person name="Dolan L."/>
            <person name="Dorantes-Acosta A.E."/>
            <person name="Eklund D.M."/>
            <person name="Florent S.N."/>
            <person name="Flores-Sandoval E."/>
            <person name="Fujiyama A."/>
            <person name="Fukuzawa H."/>
            <person name="Galik B."/>
            <person name="Grimanelli D."/>
            <person name="Grimwood J."/>
            <person name="Grossniklaus U."/>
            <person name="Hamada T."/>
            <person name="Haseloff J."/>
            <person name="Hetherington A.J."/>
            <person name="Higo A."/>
            <person name="Hirakawa Y."/>
            <person name="Hundley H.N."/>
            <person name="Ikeda Y."/>
            <person name="Inoue K."/>
            <person name="Inoue S.I."/>
            <person name="Ishida S."/>
            <person name="Jia Q."/>
            <person name="Kakita M."/>
            <person name="Kanazawa T."/>
            <person name="Kawai Y."/>
            <person name="Kawashima T."/>
            <person name="Kennedy M."/>
            <person name="Kinose K."/>
            <person name="Kinoshita T."/>
            <person name="Kohara Y."/>
            <person name="Koide E."/>
            <person name="Komatsu K."/>
            <person name="Kopischke S."/>
            <person name="Kubo M."/>
            <person name="Kyozuka J."/>
            <person name="Lagercrantz U."/>
            <person name="Lin S.S."/>
            <person name="Lindquist E."/>
            <person name="Lipzen A.M."/>
            <person name="Lu C.W."/>
            <person name="De Luna E."/>
            <person name="Martienssen R.A."/>
            <person name="Minamino N."/>
            <person name="Mizutani M."/>
            <person name="Mizutani M."/>
            <person name="Mochizuki N."/>
            <person name="Monte I."/>
            <person name="Mosher R."/>
            <person name="Nagasaki H."/>
            <person name="Nakagami H."/>
            <person name="Naramoto S."/>
            <person name="Nishitani K."/>
            <person name="Ohtani M."/>
            <person name="Okamoto T."/>
            <person name="Okumura M."/>
            <person name="Phillips J."/>
            <person name="Pollak B."/>
            <person name="Reinders A."/>
            <person name="Rovekamp M."/>
            <person name="Sano R."/>
            <person name="Sawa S."/>
            <person name="Schmid M.W."/>
            <person name="Shirakawa M."/>
            <person name="Solano R."/>
            <person name="Spunde A."/>
            <person name="Suetsugu N."/>
            <person name="Sugano S."/>
            <person name="Sugiyama A."/>
            <person name="Sun R."/>
            <person name="Suzuki Y."/>
            <person name="Takenaka M."/>
            <person name="Takezawa D."/>
            <person name="Tomogane H."/>
            <person name="Tsuzuki M."/>
            <person name="Ueda T."/>
            <person name="Umeda M."/>
            <person name="Ward J.M."/>
            <person name="Watanabe Y."/>
            <person name="Yazaki K."/>
            <person name="Yokoyama R."/>
            <person name="Yoshitake Y."/>
            <person name="Yotsui I."/>
            <person name="Zachgo S."/>
            <person name="Schmutz J."/>
        </authorList>
    </citation>
    <scope>NUCLEOTIDE SEQUENCE [LARGE SCALE GENOMIC DNA]</scope>
    <source>
        <strain evidence="3">Tak-1</strain>
    </source>
</reference>
<dbReference type="Proteomes" id="UP000244005">
    <property type="component" value="Unassembled WGS sequence"/>
</dbReference>
<protein>
    <submittedName>
        <fullName evidence="2">Uncharacterized protein</fullName>
    </submittedName>
</protein>
<evidence type="ECO:0000313" key="2">
    <source>
        <dbReference type="EMBL" id="PTQ34216.1"/>
    </source>
</evidence>
<dbReference type="AlphaFoldDB" id="A0A2R6WK27"/>
<organism evidence="2 3">
    <name type="scientific">Marchantia polymorpha</name>
    <name type="common">Common liverwort</name>
    <name type="synonym">Marchantia aquatica</name>
    <dbReference type="NCBI Taxonomy" id="3197"/>
    <lineage>
        <taxon>Eukaryota</taxon>
        <taxon>Viridiplantae</taxon>
        <taxon>Streptophyta</taxon>
        <taxon>Embryophyta</taxon>
        <taxon>Marchantiophyta</taxon>
        <taxon>Marchantiopsida</taxon>
        <taxon>Marchantiidae</taxon>
        <taxon>Marchantiales</taxon>
        <taxon>Marchantiaceae</taxon>
        <taxon>Marchantia</taxon>
    </lineage>
</organism>